<dbReference type="STRING" id="251221.gene:10759242"/>
<dbReference type="eggNOG" id="ENOG502Z830">
    <property type="taxonomic scope" value="Bacteria"/>
</dbReference>
<dbReference type="Proteomes" id="UP000000557">
    <property type="component" value="Chromosome"/>
</dbReference>
<dbReference type="PhylomeDB" id="Q7NJT2"/>
<dbReference type="EnsemblBacteria" id="BAC89691">
    <property type="protein sequence ID" value="BAC89691"/>
    <property type="gene ID" value="BAC89691"/>
</dbReference>
<reference evidence="1 2" key="1">
    <citation type="journal article" date="2003" name="DNA Res.">
        <title>Complete genome structure of Gloeobacter violaceus PCC 7421, a cyanobacterium that lacks thylakoids.</title>
        <authorList>
            <person name="Nakamura Y."/>
            <person name="Kaneko T."/>
            <person name="Sato S."/>
            <person name="Mimuro M."/>
            <person name="Miyashita H."/>
            <person name="Tsuchiya T."/>
            <person name="Sasamoto S."/>
            <person name="Watanabe A."/>
            <person name="Kawashima K."/>
            <person name="Kishida Y."/>
            <person name="Kiyokawa C."/>
            <person name="Kohara M."/>
            <person name="Matsumoto M."/>
            <person name="Matsuno A."/>
            <person name="Nakazaki N."/>
            <person name="Shimpo S."/>
            <person name="Takeuchi C."/>
            <person name="Yamada M."/>
            <person name="Tabata S."/>
        </authorList>
    </citation>
    <scope>NUCLEOTIDE SEQUENCE [LARGE SCALE GENOMIC DNA]</scope>
    <source>
        <strain evidence="2">ATCC 29082 / PCC 7421</strain>
    </source>
</reference>
<dbReference type="Pfam" id="PF11209">
    <property type="entry name" value="LmeA"/>
    <property type="match status" value="1"/>
</dbReference>
<dbReference type="InterPro" id="IPR021373">
    <property type="entry name" value="DUF2993"/>
</dbReference>
<protein>
    <submittedName>
        <fullName evidence="1">Gll1750 protein</fullName>
    </submittedName>
</protein>
<dbReference type="OrthoDB" id="420681at2"/>
<keyword evidence="2" id="KW-1185">Reference proteome</keyword>
<accession>Q7NJT2</accession>
<sequence length="246" mass="27473">MAEDTAGLGEQALNKVAEIGLSSQLREVENMDVSIKTNPLKLITGEVDSVTVEGEGLVMQKNLRVEKMEIEVGRISINPLAAAMGKIELERPTEATCRVLLTEADINRSFNSEYILGMLKNMQVQADGQQLTVDTRRVEVKLPGGERIRMRALILIHQTREEREVTFDAHMVGDRQSNRIRLEDVQYPEGEALSPQLTQGLLQKANDLGNISNFELEGMSLKLLEFEVRPGALQILVEIYAEQFPS</sequence>
<gene>
    <name evidence="1" type="ordered locus">gll1750</name>
</gene>
<evidence type="ECO:0000313" key="2">
    <source>
        <dbReference type="Proteomes" id="UP000000557"/>
    </source>
</evidence>
<reference evidence="1 2" key="2">
    <citation type="journal article" date="2003" name="DNA Res.">
        <title>Complete genome structure of Gloeobacter violaceus PCC 7421, a cyanobacterium that lacks thylakoids (supplement).</title>
        <authorList>
            <person name="Nakamura Y."/>
            <person name="Kaneko T."/>
            <person name="Sato S."/>
            <person name="Mimuro M."/>
            <person name="Miyashita H."/>
            <person name="Tsuchiya T."/>
            <person name="Sasamoto S."/>
            <person name="Watanabe A."/>
            <person name="Kawashima K."/>
            <person name="Kishida Y."/>
            <person name="Kiyokawa C."/>
            <person name="Kohara M."/>
            <person name="Matsumoto M."/>
            <person name="Matsuno A."/>
            <person name="Nakazaki N."/>
            <person name="Shimpo S."/>
            <person name="Takeuchi C."/>
            <person name="Yamada M."/>
            <person name="Tabata S."/>
        </authorList>
    </citation>
    <scope>NUCLEOTIDE SEQUENCE [LARGE SCALE GENOMIC DNA]</scope>
    <source>
        <strain evidence="2">ATCC 29082 / PCC 7421</strain>
    </source>
</reference>
<dbReference type="RefSeq" id="WP_011141748.1">
    <property type="nucleotide sequence ID" value="NC_005125.1"/>
</dbReference>
<organism evidence="1 2">
    <name type="scientific">Gloeobacter violaceus (strain ATCC 29082 / PCC 7421)</name>
    <dbReference type="NCBI Taxonomy" id="251221"/>
    <lineage>
        <taxon>Bacteria</taxon>
        <taxon>Bacillati</taxon>
        <taxon>Cyanobacteriota</taxon>
        <taxon>Cyanophyceae</taxon>
        <taxon>Gloeobacterales</taxon>
        <taxon>Gloeobacteraceae</taxon>
        <taxon>Gloeobacter</taxon>
    </lineage>
</organism>
<dbReference type="HOGENOM" id="CLU_092370_1_0_3"/>
<evidence type="ECO:0000313" key="1">
    <source>
        <dbReference type="EMBL" id="BAC89691.1"/>
    </source>
</evidence>
<proteinExistence type="predicted"/>
<dbReference type="EMBL" id="BA000045">
    <property type="protein sequence ID" value="BAC89691.1"/>
    <property type="molecule type" value="Genomic_DNA"/>
</dbReference>
<dbReference type="PATRIC" id="fig|251221.4.peg.1780"/>
<name>Q7NJT2_GLOVI</name>
<dbReference type="KEGG" id="gvi:gll1750"/>
<dbReference type="InParanoid" id="Q7NJT2"/>
<dbReference type="AlphaFoldDB" id="Q7NJT2"/>